<dbReference type="GeneID" id="553181"/>
<reference evidence="28" key="13">
    <citation type="submission" date="2025-04" db="UniProtKB">
        <authorList>
            <consortium name="RefSeq"/>
        </authorList>
    </citation>
    <scope>IDENTIFICATION</scope>
</reference>
<dbReference type="ZFIN" id="ZDB-GENE-070424-2">
    <property type="gene designation" value="kitlgb"/>
</dbReference>
<keyword evidence="27" id="KW-1185">Reference proteome</keyword>
<dbReference type="Gene3D" id="1.20.1250.10">
    <property type="match status" value="1"/>
</dbReference>
<comment type="subcellular location">
    <subcellularLocation>
        <location evidence="2">Cell membrane</location>
        <topology evidence="2">Single-pass type I membrane protein</topology>
    </subcellularLocation>
    <subcellularLocation>
        <location evidence="3">Cell projection</location>
        <location evidence="3">Filopodium</location>
    </subcellularLocation>
    <subcellularLocation>
        <location evidence="4">Cell projection</location>
        <location evidence="4">Lamellipodium</location>
    </subcellularLocation>
    <subcellularLocation>
        <location evidence="1">Cytoplasm</location>
        <location evidence="1">Cytoskeleton</location>
    </subcellularLocation>
    <subcellularLocation>
        <location evidence="5">Secreted</location>
    </subcellularLocation>
</comment>
<dbReference type="OrthoDB" id="8445223at2759"/>
<dbReference type="GO" id="GO:0005125">
    <property type="term" value="F:cytokine activity"/>
    <property type="evidence" value="ECO:0000318"/>
    <property type="project" value="GO_Central"/>
</dbReference>
<evidence type="ECO:0000256" key="16">
    <source>
        <dbReference type="ARBA" id="ARBA00023136"/>
    </source>
</evidence>
<keyword evidence="15" id="KW-0339">Growth factor</keyword>
<dbReference type="Pfam" id="PF02404">
    <property type="entry name" value="SCF"/>
    <property type="match status" value="1"/>
</dbReference>
<reference evidence="26 28" key="3">
    <citation type="journal article" date="2007" name="PLoS Genet.">
        <title>Gene Duplication of the zebrafish kit ligand and partitioning of melanocyte development functions to kit ligand a.</title>
        <authorList>
            <person name="Hultman K.A."/>
            <person name="Bahary N."/>
            <person name="Zon L.I."/>
            <person name="Johnson S.L."/>
        </authorList>
    </citation>
    <scope>NUCLEOTIDE SEQUENCE</scope>
</reference>
<evidence type="ECO:0000256" key="23">
    <source>
        <dbReference type="ARBA" id="ARBA00033123"/>
    </source>
</evidence>
<evidence type="ECO:0000256" key="15">
    <source>
        <dbReference type="ARBA" id="ARBA00023030"/>
    </source>
</evidence>
<evidence type="ECO:0000256" key="10">
    <source>
        <dbReference type="ARBA" id="ARBA00022525"/>
    </source>
</evidence>
<evidence type="ECO:0000256" key="19">
    <source>
        <dbReference type="ARBA" id="ARBA00023212"/>
    </source>
</evidence>
<organism evidence="26">
    <name type="scientific">Danio rerio</name>
    <name type="common">Zebrafish</name>
    <name type="synonym">Brachydanio rerio</name>
    <dbReference type="NCBI Taxonomy" id="7955"/>
    <lineage>
        <taxon>Eukaryota</taxon>
        <taxon>Metazoa</taxon>
        <taxon>Chordata</taxon>
        <taxon>Craniata</taxon>
        <taxon>Vertebrata</taxon>
        <taxon>Euteleostomi</taxon>
        <taxon>Actinopterygii</taxon>
        <taxon>Neopterygii</taxon>
        <taxon>Teleostei</taxon>
        <taxon>Ostariophysi</taxon>
        <taxon>Cypriniformes</taxon>
        <taxon>Danionidae</taxon>
        <taxon>Danioninae</taxon>
        <taxon>Danio</taxon>
    </lineage>
</organism>
<reference evidence="28" key="4">
    <citation type="journal article" date="2009" name="Genome Biol. Evol.">
        <title>Pigmentation pathway evolution after whole-genome duplication in fish.</title>
        <authorList>
            <person name="Braasch I."/>
            <person name="Brunet F."/>
            <person name="Volff J.N."/>
            <person name="Schartl M."/>
        </authorList>
    </citation>
    <scope>NUCLEOTIDE SEQUENCE</scope>
</reference>
<comment type="similarity">
    <text evidence="6">Belongs to the SCF family.</text>
</comment>
<reference evidence="28" key="9">
    <citation type="journal article" date="2020" name="Blood Adv.">
        <title>Zebrafish Kit ligands cooperate with erythropoietin to promote erythroid cell expansion.</title>
        <authorList>
            <person name="Oltova J."/>
            <person name="Svoboda O."/>
            <person name="Machonova O."/>
            <person name="Svatonova P."/>
            <person name="Traver D."/>
            <person name="Kolar M."/>
            <person name="Bartunek P."/>
        </authorList>
    </citation>
    <scope>NUCLEOTIDE SEQUENCE</scope>
</reference>
<dbReference type="GO" id="GO:0007155">
    <property type="term" value="P:cell adhesion"/>
    <property type="evidence" value="ECO:0007669"/>
    <property type="project" value="UniProtKB-KW"/>
</dbReference>
<keyword evidence="19" id="KW-0206">Cytoskeleton</keyword>
<reference evidence="28" key="2">
    <citation type="journal article" date="2007" name="Dev. Dyn.">
        <title>Kit-like immunoreactivity in the zebrafish gastrointestinal tract reveals putative ICC.</title>
        <authorList>
            <person name="Rich A."/>
            <person name="Leddon S.A."/>
            <person name="Hess S.L."/>
            <person name="Gibbons S.J."/>
            <person name="Miller S."/>
            <person name="Xu X."/>
            <person name="Farrugia G."/>
        </authorList>
    </citation>
    <scope>NUCLEOTIDE SEQUENCE</scope>
</reference>
<evidence type="ECO:0000256" key="11">
    <source>
        <dbReference type="ARBA" id="ARBA00022692"/>
    </source>
</evidence>
<dbReference type="AlphaFoldDB" id="Q56JH5"/>
<dbReference type="CTD" id="553181"/>
<keyword evidence="13" id="KW-0130">Cell adhesion</keyword>
<dbReference type="InterPro" id="IPR009079">
    <property type="entry name" value="4_helix_cytokine-like_core"/>
</dbReference>
<evidence type="ECO:0000313" key="26">
    <source>
        <dbReference type="EMBL" id="AAX76927.1"/>
    </source>
</evidence>
<evidence type="ECO:0000256" key="5">
    <source>
        <dbReference type="ARBA" id="ARBA00004613"/>
    </source>
</evidence>
<evidence type="ECO:0000313" key="27">
    <source>
        <dbReference type="Proteomes" id="UP000000437"/>
    </source>
</evidence>
<keyword evidence="10" id="KW-0964">Secreted</keyword>
<evidence type="ECO:0000256" key="12">
    <source>
        <dbReference type="ARBA" id="ARBA00022729"/>
    </source>
</evidence>
<dbReference type="GO" id="GO:0005856">
    <property type="term" value="C:cytoskeleton"/>
    <property type="evidence" value="ECO:0007669"/>
    <property type="project" value="UniProtKB-SubCell"/>
</dbReference>
<keyword evidence="11 25" id="KW-0812">Transmembrane</keyword>
<reference evidence="28" key="11">
    <citation type="journal article" date="2021" name="Blood Adv.">
        <title>Hapln1b, a central organizer of the ECM, modulates kit signaling to control developmental hematopoiesis in zebrafish.</title>
        <authorList>
            <person name="Mahony C.B."/>
            <person name="Cacialli P."/>
            <person name="Pasche C."/>
            <person name="Monteiro R."/>
            <person name="Savvides S.N."/>
            <person name="Bertrand J.Y."/>
        </authorList>
    </citation>
    <scope>NUCLEOTIDE SEQUENCE</scope>
</reference>
<feature type="compositionally biased region" description="Basic and acidic residues" evidence="24">
    <location>
        <begin position="224"/>
        <end position="235"/>
    </location>
</feature>
<evidence type="ECO:0000256" key="2">
    <source>
        <dbReference type="ARBA" id="ARBA00004251"/>
    </source>
</evidence>
<reference evidence="28" key="8">
    <citation type="journal article" date="2019" name="Development">
        <title>Endocrine and local signaling interact to regulate spermatogenesis in zebrafish: follicle-stimulating hormone, retinoic acid and androgens.</title>
        <authorList>
            <person name="Crespo D."/>
            <person name="Assis L.H.C."/>
            <person name="van de Kant H.J.G."/>
            <person name="de Waard S."/>
            <person name="Safian D."/>
            <person name="Lemos M.S."/>
            <person name="Bogerd J."/>
            <person name="Schulz R.W."/>
        </authorList>
    </citation>
    <scope>NUCLEOTIDE SEQUENCE</scope>
</reference>
<feature type="chain" id="PRO_5043058100" description="Kit ligand" evidence="28">
    <location>
        <begin position="32"/>
        <end position="267"/>
    </location>
</feature>
<accession>Q56JH5</accession>
<dbReference type="GO" id="GO:0008284">
    <property type="term" value="P:positive regulation of cell population proliferation"/>
    <property type="evidence" value="ECO:0000318"/>
    <property type="project" value="GO_Central"/>
</dbReference>
<feature type="region of interest" description="Disordered" evidence="24">
    <location>
        <begin position="224"/>
        <end position="267"/>
    </location>
</feature>
<evidence type="ECO:0000256" key="8">
    <source>
        <dbReference type="ARBA" id="ARBA00022475"/>
    </source>
</evidence>
<protein>
    <recommendedName>
        <fullName evidence="7">Kit ligand</fullName>
    </recommendedName>
    <alternativeName>
        <fullName evidence="21">Mast cell growth factor</fullName>
    </alternativeName>
    <alternativeName>
        <fullName evidence="23">Stem cell factor</fullName>
    </alternativeName>
    <alternativeName>
        <fullName evidence="22">c-Kit ligand</fullName>
    </alternativeName>
</protein>
<keyword evidence="18" id="KW-0325">Glycoprotein</keyword>
<dbReference type="InterPro" id="IPR003452">
    <property type="entry name" value="SCF"/>
</dbReference>
<evidence type="ECO:0000313" key="29">
    <source>
        <dbReference type="ZFIN" id="ZDB-GENE-070424-2"/>
    </source>
</evidence>
<proteinExistence type="evidence at transcript level"/>
<dbReference type="GO" id="GO:0061484">
    <property type="term" value="P:hematopoietic stem cell homeostasis"/>
    <property type="evidence" value="ECO:0000316"/>
    <property type="project" value="ZFIN"/>
</dbReference>
<reference evidence="28" key="10">
    <citation type="journal article" date="2021" name="Anim. Cells Syst. (Seoul)">
        <title>Prokinetic effects of diatrizoate meglumine (Gastrografin(R)) in a zebrafish for opioid-induced constipation model.</title>
        <authorList>
            <person name="Kim D."/>
            <person name="Koun S."/>
            <person name="Kim S.Y."/>
            <person name="Ha Y.R."/>
            <person name="Choe J.W."/>
            <person name="Jung S.W."/>
            <person name="Hyun J.J."/>
            <person name="Jung Y.K."/>
            <person name="Koo J.S."/>
            <person name="Yim H.J."/>
            <person name="Lee S.W."/>
        </authorList>
    </citation>
    <scope>NUCLEOTIDE SEQUENCE</scope>
</reference>
<evidence type="ECO:0000256" key="21">
    <source>
        <dbReference type="ARBA" id="ARBA00030364"/>
    </source>
</evidence>
<evidence type="ECO:0000256" key="18">
    <source>
        <dbReference type="ARBA" id="ARBA00023180"/>
    </source>
</evidence>
<evidence type="ECO:0000256" key="24">
    <source>
        <dbReference type="SAM" id="MobiDB-lite"/>
    </source>
</evidence>
<dbReference type="FunFam" id="1.20.1250.10:FF:000048">
    <property type="entry name" value="Kit ligand b"/>
    <property type="match status" value="1"/>
</dbReference>
<dbReference type="EMBL" id="AY929069">
    <property type="protein sequence ID" value="AAX76927.1"/>
    <property type="molecule type" value="mRNA"/>
</dbReference>
<keyword evidence="12 28" id="KW-0732">Signal</keyword>
<dbReference type="GO" id="GO:0005173">
    <property type="term" value="F:stem cell factor receptor binding"/>
    <property type="evidence" value="ECO:0000318"/>
    <property type="project" value="GO_Central"/>
</dbReference>
<evidence type="ECO:0000256" key="9">
    <source>
        <dbReference type="ARBA" id="ARBA00022490"/>
    </source>
</evidence>
<evidence type="ECO:0000256" key="14">
    <source>
        <dbReference type="ARBA" id="ARBA00022989"/>
    </source>
</evidence>
<dbReference type="PANTHER" id="PTHR11574:SF0">
    <property type="entry name" value="KIT LIGAND"/>
    <property type="match status" value="1"/>
</dbReference>
<feature type="transmembrane region" description="Helical" evidence="25">
    <location>
        <begin position="185"/>
        <end position="209"/>
    </location>
</feature>
<dbReference type="GO" id="GO:0030027">
    <property type="term" value="C:lamellipodium"/>
    <property type="evidence" value="ECO:0007669"/>
    <property type="project" value="UniProtKB-SubCell"/>
</dbReference>
<evidence type="ECO:0000256" key="4">
    <source>
        <dbReference type="ARBA" id="ARBA00004510"/>
    </source>
</evidence>
<keyword evidence="14 25" id="KW-1133">Transmembrane helix</keyword>
<reference evidence="27" key="6">
    <citation type="journal article" date="2013" name="Nature">
        <title>The zebrafish reference genome sequence and its relationship to the human genome.</title>
        <authorList>
            <consortium name="Genome Reference Consortium Zebrafish"/>
            <person name="Howe K."/>
            <person name="Clark M.D."/>
            <person name="Torroja C.F."/>
            <person name="Torrance J."/>
            <person name="Berthelot C."/>
            <person name="Muffato M."/>
            <person name="Collins J.E."/>
            <person name="Humphray S."/>
            <person name="McLaren K."/>
            <person name="Matthews L."/>
            <person name="McLaren S."/>
            <person name="Sealy I."/>
            <person name="Caccamo M."/>
            <person name="Churcher C."/>
            <person name="Scott C."/>
            <person name="Barrett J.C."/>
            <person name="Koch R."/>
            <person name="Rauch G.J."/>
            <person name="White S."/>
            <person name="Chow W."/>
            <person name="Kilian B."/>
            <person name="Quintais L.T."/>
            <person name="Guerra-Assuncao J.A."/>
            <person name="Zhou Y."/>
            <person name="Gu Y."/>
            <person name="Yen J."/>
            <person name="Vogel J.H."/>
            <person name="Eyre T."/>
            <person name="Redmond S."/>
            <person name="Banerjee R."/>
            <person name="Chi J."/>
            <person name="Fu B."/>
            <person name="Langley E."/>
            <person name="Maguire S.F."/>
            <person name="Laird G.K."/>
            <person name="Lloyd D."/>
            <person name="Kenyon E."/>
            <person name="Donaldson S."/>
            <person name="Sehra H."/>
            <person name="Almeida-King J."/>
            <person name="Loveland J."/>
            <person name="Trevanion S."/>
            <person name="Jones M."/>
            <person name="Quail M."/>
            <person name="Willey D."/>
            <person name="Hunt A."/>
            <person name="Burton J."/>
            <person name="Sims S."/>
            <person name="McLay K."/>
            <person name="Plumb B."/>
            <person name="Davis J."/>
            <person name="Clee C."/>
            <person name="Oliver K."/>
            <person name="Clark R."/>
            <person name="Riddle C."/>
            <person name="Elliot D."/>
            <person name="Eliott D."/>
            <person name="Threadgold G."/>
            <person name="Harden G."/>
            <person name="Ware D."/>
            <person name="Begum S."/>
            <person name="Mortimore B."/>
            <person name="Mortimer B."/>
            <person name="Kerry G."/>
            <person name="Heath P."/>
            <person name="Phillimore B."/>
            <person name="Tracey A."/>
            <person name="Corby N."/>
            <person name="Dunn M."/>
            <person name="Johnson C."/>
            <person name="Wood J."/>
            <person name="Clark S."/>
            <person name="Pelan S."/>
            <person name="Griffiths G."/>
            <person name="Smith M."/>
            <person name="Glithero R."/>
            <person name="Howden P."/>
            <person name="Barker N."/>
            <person name="Lloyd C."/>
            <person name="Stevens C."/>
            <person name="Harley J."/>
            <person name="Holt K."/>
            <person name="Panagiotidis G."/>
            <person name="Lovell J."/>
            <person name="Beasley H."/>
            <person name="Henderson C."/>
            <person name="Gordon D."/>
            <person name="Auger K."/>
            <person name="Wright D."/>
            <person name="Collins J."/>
            <person name="Raisen C."/>
            <person name="Dyer L."/>
            <person name="Leung K."/>
            <person name="Robertson L."/>
            <person name="Ambridge K."/>
            <person name="Leongamornlert D."/>
            <person name="McGuire S."/>
            <person name="Gilderthorp R."/>
            <person name="Griffiths C."/>
            <person name="Manthravadi D."/>
            <person name="Nichol S."/>
            <person name="Barker G."/>
            <person name="Whitehead S."/>
            <person name="Kay M."/>
            <person name="Brown J."/>
            <person name="Murnane C."/>
            <person name="Gray E."/>
            <person name="Humphries M."/>
            <person name="Sycamore N."/>
            <person name="Barker D."/>
            <person name="Saunders D."/>
            <person name="Wallis J."/>
            <person name="Babbage A."/>
            <person name="Hammond S."/>
            <person name="Mashreghi-Mohammadi M."/>
            <person name="Barr L."/>
            <person name="Martin S."/>
            <person name="Wray P."/>
            <person name="Ellington A."/>
            <person name="Matthews N."/>
            <person name="Ellwood M."/>
            <person name="Woodmansey R."/>
            <person name="Clark G."/>
            <person name="Cooper J."/>
            <person name="Cooper J."/>
            <person name="Tromans A."/>
            <person name="Grafham D."/>
            <person name="Skuce C."/>
            <person name="Pandian R."/>
            <person name="Andrews R."/>
            <person name="Harrison E."/>
            <person name="Kimberley A."/>
            <person name="Garnett J."/>
            <person name="Fosker N."/>
            <person name="Hall R."/>
            <person name="Garner P."/>
            <person name="Kelly D."/>
            <person name="Bird C."/>
            <person name="Palmer S."/>
            <person name="Gehring I."/>
            <person name="Berger A."/>
            <person name="Dooley C.M."/>
            <person name="Ersan-Urun Z."/>
            <person name="Eser C."/>
            <person name="Geiger H."/>
            <person name="Geisler M."/>
            <person name="Karotki L."/>
            <person name="Kirn A."/>
            <person name="Konantz J."/>
            <person name="Konantz M."/>
            <person name="Oberlander M."/>
            <person name="Rudolph-Geiger S."/>
            <person name="Teucke M."/>
            <person name="Lanz C."/>
            <person name="Raddatz G."/>
            <person name="Osoegawa K."/>
            <person name="Zhu B."/>
            <person name="Rapp A."/>
            <person name="Widaa S."/>
            <person name="Langford C."/>
            <person name="Yang F."/>
            <person name="Schuster S.C."/>
            <person name="Carter N.P."/>
            <person name="Harrow J."/>
            <person name="Ning Z."/>
            <person name="Herrero J."/>
            <person name="Searle S.M."/>
            <person name="Enright A."/>
            <person name="Geisler R."/>
            <person name="Plasterk R.H."/>
            <person name="Lee C."/>
            <person name="Westerfield M."/>
            <person name="de Jong P.J."/>
            <person name="Zon L.I."/>
            <person name="Postlethwait J.H."/>
            <person name="Nusslein-Volhard C."/>
            <person name="Hubbard T.J."/>
            <person name="Roest Crollius H."/>
            <person name="Rogers J."/>
            <person name="Stemple D.L."/>
        </authorList>
    </citation>
    <scope>NUCLEOTIDE SEQUENCE [LARGE SCALE GENOMIC DNA]</scope>
</reference>
<reference evidence="26" key="1">
    <citation type="submission" date="2005-02" db="EMBL/GenBank/DDBJ databases">
        <title>SteelA, but not its paralog, steelB, is required for zebrafish melanocyte morphogenesis.</title>
        <authorList>
            <person name="Hultman K.A.III."/>
            <person name="Zon L."/>
            <person name="Johnson S.L."/>
        </authorList>
    </citation>
    <scope>NUCLEOTIDE SEQUENCE</scope>
</reference>
<name>Q56JH5_DANRE</name>
<evidence type="ECO:0000256" key="13">
    <source>
        <dbReference type="ARBA" id="ARBA00022889"/>
    </source>
</evidence>
<reference evidence="28" key="12">
    <citation type="journal article" date="2022" name="Stem Cells">
        <title>Inhibition of Canonical Wnt Signaling Promotes Ex Vivo Maintenance and Proliferation of Hematopoietic Stem Cells in Zebrafish.</title>
        <authorList>
            <person name="Kimura K."/>
            <person name="Yamamori S."/>
            <person name="Hazawa M."/>
            <person name="Kobayashi-Sun J."/>
            <person name="Kondo M."/>
            <person name="Wong R.W."/>
            <person name="Kobayashi I."/>
        </authorList>
    </citation>
    <scope>NUCLEOTIDE SEQUENCE</scope>
</reference>
<dbReference type="Proteomes" id="UP000000437">
    <property type="component" value="Chromosome 4"/>
</dbReference>
<dbReference type="GO" id="GO:0005886">
    <property type="term" value="C:plasma membrane"/>
    <property type="evidence" value="ECO:0000318"/>
    <property type="project" value="GO_Central"/>
</dbReference>
<dbReference type="GO" id="GO:0035162">
    <property type="term" value="P:embryonic hemopoiesis"/>
    <property type="evidence" value="ECO:0000315"/>
    <property type="project" value="ZFIN"/>
</dbReference>
<keyword evidence="20" id="KW-0966">Cell projection</keyword>
<evidence type="ECO:0000256" key="6">
    <source>
        <dbReference type="ARBA" id="ARBA00010419"/>
    </source>
</evidence>
<evidence type="ECO:0000256" key="7">
    <source>
        <dbReference type="ARBA" id="ARBA00017304"/>
    </source>
</evidence>
<dbReference type="GO" id="GO:0030175">
    <property type="term" value="C:filopodium"/>
    <property type="evidence" value="ECO:0007669"/>
    <property type="project" value="UniProtKB-SubCell"/>
</dbReference>
<dbReference type="SUPFAM" id="SSF47266">
    <property type="entry name" value="4-helical cytokines"/>
    <property type="match status" value="1"/>
</dbReference>
<evidence type="ECO:0000256" key="3">
    <source>
        <dbReference type="ARBA" id="ARBA00004486"/>
    </source>
</evidence>
<dbReference type="GO" id="GO:0005576">
    <property type="term" value="C:extracellular region"/>
    <property type="evidence" value="ECO:0007669"/>
    <property type="project" value="UniProtKB-SubCell"/>
</dbReference>
<gene>
    <name evidence="28 29" type="primary">kitlgb</name>
    <name evidence="26 28" type="synonym">kitlb</name>
</gene>
<reference evidence="28" key="5">
    <citation type="journal article" date="2010" name="Biol. Reprod.">
        <title>Kit system in the zebrafish ovary: evidence for functional divergence of two isoforms of kit (kita and kitb) and kit ligand (kitlga and kitlgb) during folliculogenesis.</title>
        <authorList>
            <person name="Yao K."/>
            <person name="Ge W."/>
        </authorList>
    </citation>
    <scope>NUCLEOTIDE SEQUENCE</scope>
</reference>
<evidence type="ECO:0000256" key="25">
    <source>
        <dbReference type="SAM" id="Phobius"/>
    </source>
</evidence>
<keyword evidence="17" id="KW-1015">Disulfide bond</keyword>
<dbReference type="RefSeq" id="NP_001018137.1">
    <property type="nucleotide sequence ID" value="NM_001018127.1"/>
</dbReference>
<evidence type="ECO:0000256" key="20">
    <source>
        <dbReference type="ARBA" id="ARBA00023273"/>
    </source>
</evidence>
<evidence type="ECO:0000256" key="22">
    <source>
        <dbReference type="ARBA" id="ARBA00032898"/>
    </source>
</evidence>
<keyword evidence="16 25" id="KW-0472">Membrane</keyword>
<dbReference type="PhylomeDB" id="Q56JH5"/>
<evidence type="ECO:0000313" key="28">
    <source>
        <dbReference type="RefSeq" id="NP_001018137.1"/>
    </source>
</evidence>
<keyword evidence="9" id="KW-0963">Cytoplasm</keyword>
<sequence>MFHMREVKIGESICVLVLLFSGLVTCSGVFGSPLTDDVATLDTLSENIPSDYRIPIKFITKDVGGACWLHLNLYPVESSLKKLAVKFGNQSTNKANITIFITMLQDFRFTLNSDDLEDRMQAFKCHYRREKWPTRRFFSYVKSVLTVAGSTYGDIPPCTPPPCQTLAAPPFTPGQSRQQNGMNSAVHGLLALLIIPSVAILVLTIQMALGRRGRCGARMREIEPHDRAEENRNELHSGAAQEDPASTSASEQDRAWLDSLGCADTEV</sequence>
<dbReference type="GO" id="GO:0008083">
    <property type="term" value="F:growth factor activity"/>
    <property type="evidence" value="ECO:0007669"/>
    <property type="project" value="UniProtKB-KW"/>
</dbReference>
<evidence type="ECO:0000256" key="17">
    <source>
        <dbReference type="ARBA" id="ARBA00023157"/>
    </source>
</evidence>
<keyword evidence="8" id="KW-1003">Cell membrane</keyword>
<evidence type="ECO:0000256" key="1">
    <source>
        <dbReference type="ARBA" id="ARBA00004245"/>
    </source>
</evidence>
<dbReference type="PANTHER" id="PTHR11574">
    <property type="entry name" value="KIT LIGAND"/>
    <property type="match status" value="1"/>
</dbReference>
<dbReference type="KEGG" id="dre:553181"/>
<reference evidence="28" key="7">
    <citation type="journal article" date="2013" name="PLoS ONE">
        <title>Spatial distribution and receptor specificity of zebrafish Kit system--evidence for a Kit-mediated bi-directional communication system in the preovulatory ovarian follicle.</title>
        <authorList>
            <person name="Yao K."/>
            <person name="Ge W."/>
        </authorList>
    </citation>
    <scope>NUCLEOTIDE SEQUENCE</scope>
</reference>
<dbReference type="AGR" id="ZFIN:ZDB-GENE-070424-2"/>